<keyword evidence="6" id="KW-0472">Membrane</keyword>
<proteinExistence type="inferred from homology"/>
<evidence type="ECO:0000256" key="7">
    <source>
        <dbReference type="ARBA" id="ARBA00023237"/>
    </source>
</evidence>
<dbReference type="PANTHER" id="PTHR30026:SF20">
    <property type="entry name" value="OUTER MEMBRANE PROTEIN TOLC"/>
    <property type="match status" value="1"/>
</dbReference>
<evidence type="ECO:0000256" key="6">
    <source>
        <dbReference type="ARBA" id="ARBA00023136"/>
    </source>
</evidence>
<keyword evidence="7" id="KW-0998">Cell outer membrane</keyword>
<evidence type="ECO:0000256" key="4">
    <source>
        <dbReference type="ARBA" id="ARBA00022452"/>
    </source>
</evidence>
<comment type="subcellular location">
    <subcellularLocation>
        <location evidence="1">Cell outer membrane</location>
    </subcellularLocation>
</comment>
<dbReference type="GO" id="GO:1990281">
    <property type="term" value="C:efflux pump complex"/>
    <property type="evidence" value="ECO:0007669"/>
    <property type="project" value="TreeGrafter"/>
</dbReference>
<evidence type="ECO:0000313" key="9">
    <source>
        <dbReference type="Proteomes" id="UP000808349"/>
    </source>
</evidence>
<dbReference type="SUPFAM" id="SSF56954">
    <property type="entry name" value="Outer membrane efflux proteins (OEP)"/>
    <property type="match status" value="1"/>
</dbReference>
<evidence type="ECO:0000313" key="8">
    <source>
        <dbReference type="EMBL" id="MBK9716662.1"/>
    </source>
</evidence>
<dbReference type="GO" id="GO:0015288">
    <property type="term" value="F:porin activity"/>
    <property type="evidence" value="ECO:0007669"/>
    <property type="project" value="TreeGrafter"/>
</dbReference>
<keyword evidence="4" id="KW-1134">Transmembrane beta strand</keyword>
<protein>
    <submittedName>
        <fullName evidence="8">TolC family protein</fullName>
    </submittedName>
</protein>
<dbReference type="Gene3D" id="1.20.1600.10">
    <property type="entry name" value="Outer membrane efflux proteins (OEP)"/>
    <property type="match status" value="1"/>
</dbReference>
<dbReference type="Pfam" id="PF02321">
    <property type="entry name" value="OEP"/>
    <property type="match status" value="1"/>
</dbReference>
<dbReference type="AlphaFoldDB" id="A0A9D7S7N9"/>
<dbReference type="InterPro" id="IPR051906">
    <property type="entry name" value="TolC-like"/>
</dbReference>
<sequence length="431" mass="49244">MKIFNLVVYLFCGINLMGQSNLLSLDQAIMEGVQNNLGIKMIKQDEEIAEINNHWVNAGAYPEIIASMNPSISSNNLDQKLSNGTNIHSNNVLFKNSNADLKLNWNVFNGFKVFATKEKLKQLQDIGSLNVKQSINELIYNIILTYTDILRLQEQIGVVKEQINIADIRLGIQQKKFDLGTTGKPELIAAQIDHNELLNLQLNLTRDQQNKKSLLEHLMGRTVEDKRQIQDSIQLIPLAPLNDYLIQLSNQSPELLMAYKDLEITKLNKKEINALKYPNVNLIAAYNFNRSQNEAGFSLLNQSYGPQGLINISIPIYNGGYIRRQSRVADLQIRKKEISLEELLDNSRMILRQNYQSYLSLIEQIEITKKNLALAQENLNIAVQKLQFQSIGIVEFRQIQFDVIEINTKLYDLKYEAKRLASNIYLITGSF</sequence>
<reference evidence="8 9" key="1">
    <citation type="submission" date="2020-10" db="EMBL/GenBank/DDBJ databases">
        <title>Connecting structure to function with the recovery of over 1000 high-quality activated sludge metagenome-assembled genomes encoding full-length rRNA genes using long-read sequencing.</title>
        <authorList>
            <person name="Singleton C.M."/>
            <person name="Petriglieri F."/>
            <person name="Kristensen J.M."/>
            <person name="Kirkegaard R.H."/>
            <person name="Michaelsen T.Y."/>
            <person name="Andersen M.H."/>
            <person name="Karst S.M."/>
            <person name="Dueholm M.S."/>
            <person name="Nielsen P.H."/>
            <person name="Albertsen M."/>
        </authorList>
    </citation>
    <scope>NUCLEOTIDE SEQUENCE [LARGE SCALE GENOMIC DNA]</scope>
    <source>
        <strain evidence="8">Ribe_18-Q3-R11-54_BAT3C.373</strain>
    </source>
</reference>
<dbReference type="GO" id="GO:0015562">
    <property type="term" value="F:efflux transmembrane transporter activity"/>
    <property type="evidence" value="ECO:0007669"/>
    <property type="project" value="InterPro"/>
</dbReference>
<name>A0A9D7S7N9_9BACT</name>
<evidence type="ECO:0000256" key="5">
    <source>
        <dbReference type="ARBA" id="ARBA00022692"/>
    </source>
</evidence>
<keyword evidence="3" id="KW-0813">Transport</keyword>
<dbReference type="Proteomes" id="UP000808349">
    <property type="component" value="Unassembled WGS sequence"/>
</dbReference>
<organism evidence="8 9">
    <name type="scientific">Candidatus Defluviibacterium haderslevense</name>
    <dbReference type="NCBI Taxonomy" id="2981993"/>
    <lineage>
        <taxon>Bacteria</taxon>
        <taxon>Pseudomonadati</taxon>
        <taxon>Bacteroidota</taxon>
        <taxon>Saprospiria</taxon>
        <taxon>Saprospirales</taxon>
        <taxon>Saprospiraceae</taxon>
        <taxon>Candidatus Defluviibacterium</taxon>
    </lineage>
</organism>
<evidence type="ECO:0000256" key="2">
    <source>
        <dbReference type="ARBA" id="ARBA00007613"/>
    </source>
</evidence>
<dbReference type="EMBL" id="JADKFW010000004">
    <property type="protein sequence ID" value="MBK9716662.1"/>
    <property type="molecule type" value="Genomic_DNA"/>
</dbReference>
<dbReference type="GO" id="GO:0009279">
    <property type="term" value="C:cell outer membrane"/>
    <property type="evidence" value="ECO:0007669"/>
    <property type="project" value="UniProtKB-SubCell"/>
</dbReference>
<gene>
    <name evidence="8" type="ORF">IPO85_03940</name>
</gene>
<comment type="caution">
    <text evidence="8">The sequence shown here is derived from an EMBL/GenBank/DDBJ whole genome shotgun (WGS) entry which is preliminary data.</text>
</comment>
<dbReference type="PANTHER" id="PTHR30026">
    <property type="entry name" value="OUTER MEMBRANE PROTEIN TOLC"/>
    <property type="match status" value="1"/>
</dbReference>
<keyword evidence="5" id="KW-0812">Transmembrane</keyword>
<comment type="similarity">
    <text evidence="2">Belongs to the outer membrane factor (OMF) (TC 1.B.17) family.</text>
</comment>
<evidence type="ECO:0000256" key="3">
    <source>
        <dbReference type="ARBA" id="ARBA00022448"/>
    </source>
</evidence>
<dbReference type="InterPro" id="IPR003423">
    <property type="entry name" value="OMP_efflux"/>
</dbReference>
<evidence type="ECO:0000256" key="1">
    <source>
        <dbReference type="ARBA" id="ARBA00004442"/>
    </source>
</evidence>
<accession>A0A9D7S7N9</accession>